<feature type="domain" description="DUF4283" evidence="2">
    <location>
        <begin position="351"/>
        <end position="419"/>
    </location>
</feature>
<evidence type="ECO:0000256" key="1">
    <source>
        <dbReference type="SAM" id="MobiDB-lite"/>
    </source>
</evidence>
<evidence type="ECO:0000313" key="4">
    <source>
        <dbReference type="Proteomes" id="UP000288805"/>
    </source>
</evidence>
<evidence type="ECO:0000313" key="3">
    <source>
        <dbReference type="EMBL" id="RVW37828.1"/>
    </source>
</evidence>
<evidence type="ECO:0000259" key="2">
    <source>
        <dbReference type="Pfam" id="PF14111"/>
    </source>
</evidence>
<dbReference type="EMBL" id="QGNW01001523">
    <property type="protein sequence ID" value="RVW37828.1"/>
    <property type="molecule type" value="Genomic_DNA"/>
</dbReference>
<dbReference type="AlphaFoldDB" id="A0A438DQS5"/>
<dbReference type="Pfam" id="PF14111">
    <property type="entry name" value="DUF4283"/>
    <property type="match status" value="1"/>
</dbReference>
<dbReference type="InterPro" id="IPR025558">
    <property type="entry name" value="DUF4283"/>
</dbReference>
<feature type="compositionally biased region" description="Basic and acidic residues" evidence="1">
    <location>
        <begin position="172"/>
        <end position="196"/>
    </location>
</feature>
<accession>A0A438DQS5</accession>
<gene>
    <name evidence="3" type="ORF">CK203_087870</name>
</gene>
<reference evidence="3 4" key="1">
    <citation type="journal article" date="2018" name="PLoS Genet.">
        <title>Population sequencing reveals clonal diversity and ancestral inbreeding in the grapevine cultivar Chardonnay.</title>
        <authorList>
            <person name="Roach M.J."/>
            <person name="Johnson D.L."/>
            <person name="Bohlmann J."/>
            <person name="van Vuuren H.J."/>
            <person name="Jones S.J."/>
            <person name="Pretorius I.S."/>
            <person name="Schmidt S.A."/>
            <person name="Borneman A.R."/>
        </authorList>
    </citation>
    <scope>NUCLEOTIDE SEQUENCE [LARGE SCALE GENOMIC DNA]</scope>
    <source>
        <strain evidence="4">cv. Chardonnay</strain>
        <tissue evidence="3">Leaf</tissue>
    </source>
</reference>
<name>A0A438DQS5_VITVI</name>
<protein>
    <recommendedName>
        <fullName evidence="2">DUF4283 domain-containing protein</fullName>
    </recommendedName>
</protein>
<feature type="region of interest" description="Disordered" evidence="1">
    <location>
        <begin position="172"/>
        <end position="211"/>
    </location>
</feature>
<sequence>MWLTGGKNFLRMFIGVSNARVWDGILELSHYNAFGTSQPLPLKYISLPNPQHCQSSSLNTTPKVHSELEPVRIAQLVKANTRKCGPTPRDLGPMENPKGLAMEVSHLKSSAVFGLLVVSSPTSLQLPIKLPAHIHGTSAISNFSNKPSFAGFSFVIITISQLSSPLIAECRDARTHGERERESAREREGERGRESACDGDDEETGEASQKRSFTVESKTFELALEDRKGKCQVRVVEKKRGVSTWVRLGLDSLGLFKEGLIHCIRDEKEGRWEKEWKERGRRDKRGWTAMAEMVRQMEELAGRRTELQEVRTVGKITPAKSYAEAVRRTDRVSLNAIKMKVTREEIAGNLQKLEHCLVACWKSNEKEEDDLERLGSLWANSWGLKGKLGLAKLERGKALLEFEDISEAHRVVSSGSRLMGEPIYGWTDGIQRRDVGLRRRWSRSMREIQWARILVKTKGDFRPSLLEMEVEDEAYTVALWWEIRPVVRRLFSATENRRKKEVRGDSHSRAEKRVERSW</sequence>
<proteinExistence type="predicted"/>
<comment type="caution">
    <text evidence="3">The sequence shown here is derived from an EMBL/GenBank/DDBJ whole genome shotgun (WGS) entry which is preliminary data.</text>
</comment>
<dbReference type="Proteomes" id="UP000288805">
    <property type="component" value="Unassembled WGS sequence"/>
</dbReference>
<organism evidence="3 4">
    <name type="scientific">Vitis vinifera</name>
    <name type="common">Grape</name>
    <dbReference type="NCBI Taxonomy" id="29760"/>
    <lineage>
        <taxon>Eukaryota</taxon>
        <taxon>Viridiplantae</taxon>
        <taxon>Streptophyta</taxon>
        <taxon>Embryophyta</taxon>
        <taxon>Tracheophyta</taxon>
        <taxon>Spermatophyta</taxon>
        <taxon>Magnoliopsida</taxon>
        <taxon>eudicotyledons</taxon>
        <taxon>Gunneridae</taxon>
        <taxon>Pentapetalae</taxon>
        <taxon>rosids</taxon>
        <taxon>Vitales</taxon>
        <taxon>Vitaceae</taxon>
        <taxon>Viteae</taxon>
        <taxon>Vitis</taxon>
    </lineage>
</organism>